<proteinExistence type="predicted"/>
<gene>
    <name evidence="1" type="ordered locus">Gura_0897</name>
</gene>
<name>A5GBE5_GEOUR</name>
<dbReference type="OrthoDB" id="9924720at2"/>
<evidence type="ECO:0000313" key="2">
    <source>
        <dbReference type="Proteomes" id="UP000006695"/>
    </source>
</evidence>
<keyword evidence="2" id="KW-1185">Reference proteome</keyword>
<dbReference type="KEGG" id="gur:Gura_0897"/>
<dbReference type="STRING" id="351605.Gura_0897"/>
<accession>A5GBE5</accession>
<sequence length="109" mass="11864">MKTVPFQISSVILLIFALFTLSGLTSVAAAMVHVESPATCCDEDRDDNQTGPVPCSVPDCPCFSCINLIPANFPTALRTSLVEVSLYRYQQSLNLSEYVSTIDYPPENA</sequence>
<reference evidence="1 2" key="1">
    <citation type="submission" date="2007-05" db="EMBL/GenBank/DDBJ databases">
        <title>Complete sequence of Geobacter uraniireducens Rf4.</title>
        <authorList>
            <consortium name="US DOE Joint Genome Institute"/>
            <person name="Copeland A."/>
            <person name="Lucas S."/>
            <person name="Lapidus A."/>
            <person name="Barry K."/>
            <person name="Detter J.C."/>
            <person name="Glavina del Rio T."/>
            <person name="Hammon N."/>
            <person name="Israni S."/>
            <person name="Dalin E."/>
            <person name="Tice H."/>
            <person name="Pitluck S."/>
            <person name="Chertkov O."/>
            <person name="Brettin T."/>
            <person name="Bruce D."/>
            <person name="Han C."/>
            <person name="Schmutz J."/>
            <person name="Larimer F."/>
            <person name="Land M."/>
            <person name="Hauser L."/>
            <person name="Kyrpides N."/>
            <person name="Mikhailova N."/>
            <person name="Shelobolina E."/>
            <person name="Aklujkar M."/>
            <person name="Lovley D."/>
            <person name="Richardson P."/>
        </authorList>
    </citation>
    <scope>NUCLEOTIDE SEQUENCE [LARGE SCALE GENOMIC DNA]</scope>
    <source>
        <strain evidence="2">ATCC BAA-1134 / JCM 13001 / Rf4</strain>
    </source>
</reference>
<dbReference type="EMBL" id="CP000698">
    <property type="protein sequence ID" value="ABQ25103.1"/>
    <property type="molecule type" value="Genomic_DNA"/>
</dbReference>
<dbReference type="RefSeq" id="WP_011937827.1">
    <property type="nucleotide sequence ID" value="NC_009483.1"/>
</dbReference>
<organism evidence="1 2">
    <name type="scientific">Geotalea uraniireducens (strain Rf4)</name>
    <name type="common">Geobacter uraniireducens</name>
    <dbReference type="NCBI Taxonomy" id="351605"/>
    <lineage>
        <taxon>Bacteria</taxon>
        <taxon>Pseudomonadati</taxon>
        <taxon>Thermodesulfobacteriota</taxon>
        <taxon>Desulfuromonadia</taxon>
        <taxon>Geobacterales</taxon>
        <taxon>Geobacteraceae</taxon>
        <taxon>Geotalea</taxon>
    </lineage>
</organism>
<dbReference type="Proteomes" id="UP000006695">
    <property type="component" value="Chromosome"/>
</dbReference>
<evidence type="ECO:0000313" key="1">
    <source>
        <dbReference type="EMBL" id="ABQ25103.1"/>
    </source>
</evidence>
<protein>
    <submittedName>
        <fullName evidence="1">Uncharacterized protein</fullName>
    </submittedName>
</protein>
<dbReference type="AlphaFoldDB" id="A5GBE5"/>
<dbReference type="HOGENOM" id="CLU_2180074_0_0_7"/>